<keyword evidence="9" id="KW-0675">Receptor</keyword>
<dbReference type="EMBL" id="JBHUJD010000007">
    <property type="protein sequence ID" value="MFD2310164.1"/>
    <property type="molecule type" value="Genomic_DNA"/>
</dbReference>
<evidence type="ECO:0000256" key="6">
    <source>
        <dbReference type="SAM" id="SignalP"/>
    </source>
</evidence>
<evidence type="ECO:0000313" key="10">
    <source>
        <dbReference type="Proteomes" id="UP001597425"/>
    </source>
</evidence>
<evidence type="ECO:0000256" key="2">
    <source>
        <dbReference type="ARBA" id="ARBA00022729"/>
    </source>
</evidence>
<dbReference type="Gene3D" id="2.170.130.10">
    <property type="entry name" value="TonB-dependent receptor, plug domain"/>
    <property type="match status" value="1"/>
</dbReference>
<keyword evidence="5" id="KW-0798">TonB box</keyword>
<dbReference type="CDD" id="cd01347">
    <property type="entry name" value="ligand_gated_channel"/>
    <property type="match status" value="1"/>
</dbReference>
<dbReference type="PROSITE" id="PS00430">
    <property type="entry name" value="TONB_DEPENDENT_REC_1"/>
    <property type="match status" value="1"/>
</dbReference>
<dbReference type="Gene3D" id="2.40.170.20">
    <property type="entry name" value="TonB-dependent receptor, beta-barrel domain"/>
    <property type="match status" value="1"/>
</dbReference>
<name>A0ABW5E9W3_9GAMM</name>
<comment type="subcellular location">
    <subcellularLocation>
        <location evidence="1 5">Cell outer membrane</location>
    </subcellularLocation>
</comment>
<dbReference type="RefSeq" id="WP_265721439.1">
    <property type="nucleotide sequence ID" value="NZ_JAPIVK010000011.1"/>
</dbReference>
<comment type="similarity">
    <text evidence="5">Belongs to the TonB-dependent receptor family.</text>
</comment>
<evidence type="ECO:0000256" key="4">
    <source>
        <dbReference type="ARBA" id="ARBA00023237"/>
    </source>
</evidence>
<accession>A0ABW5E9W3</accession>
<keyword evidence="2 6" id="KW-0732">Signal</keyword>
<dbReference type="Pfam" id="PF07715">
    <property type="entry name" value="Plug"/>
    <property type="match status" value="1"/>
</dbReference>
<keyword evidence="3 5" id="KW-0472">Membrane</keyword>
<dbReference type="PANTHER" id="PTHR40980:SF3">
    <property type="entry name" value="TONB-DEPENDENT RECEPTOR-LIKE BETA-BARREL DOMAIN-CONTAINING PROTEIN"/>
    <property type="match status" value="1"/>
</dbReference>
<gene>
    <name evidence="9" type="ORF">ACFSKX_07005</name>
</gene>
<dbReference type="InterPro" id="IPR010104">
    <property type="entry name" value="TonB_rcpt_bac"/>
</dbReference>
<organism evidence="9 10">
    <name type="scientific">Microbulbifer halophilus</name>
    <dbReference type="NCBI Taxonomy" id="453963"/>
    <lineage>
        <taxon>Bacteria</taxon>
        <taxon>Pseudomonadati</taxon>
        <taxon>Pseudomonadota</taxon>
        <taxon>Gammaproteobacteria</taxon>
        <taxon>Cellvibrionales</taxon>
        <taxon>Microbulbiferaceae</taxon>
        <taxon>Microbulbifer</taxon>
    </lineage>
</organism>
<reference evidence="10" key="1">
    <citation type="journal article" date="2019" name="Int. J. Syst. Evol. Microbiol.">
        <title>The Global Catalogue of Microorganisms (GCM) 10K type strain sequencing project: providing services to taxonomists for standard genome sequencing and annotation.</title>
        <authorList>
            <consortium name="The Broad Institute Genomics Platform"/>
            <consortium name="The Broad Institute Genome Sequencing Center for Infectious Disease"/>
            <person name="Wu L."/>
            <person name="Ma J."/>
        </authorList>
    </citation>
    <scope>NUCLEOTIDE SEQUENCE [LARGE SCALE GENOMIC DNA]</scope>
    <source>
        <strain evidence="10">KCTC 12848</strain>
    </source>
</reference>
<protein>
    <submittedName>
        <fullName evidence="9">TonB-dependent receptor</fullName>
    </submittedName>
</protein>
<evidence type="ECO:0000256" key="1">
    <source>
        <dbReference type="ARBA" id="ARBA00004442"/>
    </source>
</evidence>
<dbReference type="InterPro" id="IPR000531">
    <property type="entry name" value="Beta-barrel_TonB"/>
</dbReference>
<evidence type="ECO:0000256" key="5">
    <source>
        <dbReference type="RuleBase" id="RU003357"/>
    </source>
</evidence>
<feature type="signal peptide" evidence="6">
    <location>
        <begin position="1"/>
        <end position="40"/>
    </location>
</feature>
<comment type="caution">
    <text evidence="9">The sequence shown here is derived from an EMBL/GenBank/DDBJ whole genome shotgun (WGS) entry which is preliminary data.</text>
</comment>
<keyword evidence="4" id="KW-0998">Cell outer membrane</keyword>
<dbReference type="Proteomes" id="UP001597425">
    <property type="component" value="Unassembled WGS sequence"/>
</dbReference>
<feature type="chain" id="PRO_5046362009" evidence="6">
    <location>
        <begin position="41"/>
        <end position="937"/>
    </location>
</feature>
<evidence type="ECO:0000256" key="3">
    <source>
        <dbReference type="ARBA" id="ARBA00023136"/>
    </source>
</evidence>
<dbReference type="NCBIfam" id="TIGR01782">
    <property type="entry name" value="TonB-Xanth-Caul"/>
    <property type="match status" value="1"/>
</dbReference>
<evidence type="ECO:0000259" key="7">
    <source>
        <dbReference type="Pfam" id="PF00593"/>
    </source>
</evidence>
<dbReference type="InterPro" id="IPR012910">
    <property type="entry name" value="Plug_dom"/>
</dbReference>
<dbReference type="InterPro" id="IPR010916">
    <property type="entry name" value="TonB_box_CS"/>
</dbReference>
<dbReference type="SUPFAM" id="SSF56935">
    <property type="entry name" value="Porins"/>
    <property type="match status" value="1"/>
</dbReference>
<feature type="domain" description="TonB-dependent receptor-like beta-barrel" evidence="7">
    <location>
        <begin position="423"/>
        <end position="904"/>
    </location>
</feature>
<dbReference type="InterPro" id="IPR036942">
    <property type="entry name" value="Beta-barrel_TonB_sf"/>
</dbReference>
<dbReference type="PANTHER" id="PTHR40980">
    <property type="entry name" value="PLUG DOMAIN-CONTAINING PROTEIN"/>
    <property type="match status" value="1"/>
</dbReference>
<feature type="domain" description="TonB-dependent receptor plug" evidence="8">
    <location>
        <begin position="72"/>
        <end position="177"/>
    </location>
</feature>
<dbReference type="InterPro" id="IPR037066">
    <property type="entry name" value="Plug_dom_sf"/>
</dbReference>
<proteinExistence type="inferred from homology"/>
<keyword evidence="10" id="KW-1185">Reference proteome</keyword>
<evidence type="ECO:0000313" key="9">
    <source>
        <dbReference type="EMBL" id="MFD2310164.1"/>
    </source>
</evidence>
<evidence type="ECO:0000259" key="8">
    <source>
        <dbReference type="Pfam" id="PF07715"/>
    </source>
</evidence>
<dbReference type="Pfam" id="PF00593">
    <property type="entry name" value="TonB_dep_Rec_b-barrel"/>
    <property type="match status" value="1"/>
</dbReference>
<sequence length="937" mass="102306">MKRIDFSKKRLAQAVPLVSKLGLMAGVSGAALFGAGPAAAQVEVDEDRMETIVVTGTFAGSLDRSLDVKRDGESISDAVVAADIGKLPAVNVAEALQRVPGVTIVREAGEGQFISVRGLGPNFQSVTLNGMPLAYNENIRTSGQSGRQFRFRVLPADLIDGVVVSKAPTADMTEGGIGSSVEIRMLDPLDRDPFVSTSFEGSYEELADTLSPKSAVSASWQNEGGTFGVLGGVSYQEREVQFERFGNGWGEVTEEDVTDADYLHGVAVPGDMQVTLEQEKRDRMSAVGGVQWRPSENLEFDLDMQYSQFNNEIAERRLTYQTWGYWDNLDQSTAVIENDRLVAGTINGGRIRNTTEFSDQAHENTIVIAGAEYDVAAWTFEPKVSFSRATSDLETPLQRIEYRTAEGVGNTTFDLGGDAVGDAEINALYTDLDLTDPATVPFRRYRIRPMNSEDEDVTFKFDATRELDMEFADVSLTQLKTGIQVSDRSRDYQRRDRSTTTLRDGLSLIDDFNDVMVPGNTFDQVVGQGQLWTSADWDLWRESFVIDGEFDGVEPSADQLEPTAADMRNSYGIDEEITAVYARLDFASQVGEIPFSGIAGLRYVETESLVEGTLASAETDGQGNVSTVTTARTTDNTYKELLPSVNLNFDLHDDVIMRLSASKTMTRPSLSELRDVVVPNSGTVSDIFVQGAAALDDPGLVLTAAGGNPYLEPYTSWNLDMSLEWYFNDFGAFSVAGFYKDVDNYIASDFETRTLPFAVNDGSTLPVDVLVSSPANVGDVAISGLELGFTGRLDMGLGIAATATFATSKLELDKSGVGLQTAGIQGISDQSFSISPFYEAGPFEVNLSYTWRDDYLTDAGVTVTSRPTEEDATPFYQKGYGTLDMGASYTFAENYEAFMQAVNLTENRPSTYVGSDDRLHQIHNYGRTVNFGVRAKF</sequence>